<gene>
    <name evidence="2" type="primary">Mtco1_0</name>
    <name evidence="2" type="ORF">G6Z76_0010109</name>
</gene>
<reference evidence="2" key="1">
    <citation type="submission" date="2020-03" db="EMBL/GenBank/DDBJ databases">
        <title>Relaxed selection underlies rapid genomic changes in the transitions from sociality to social parasitism in ants.</title>
        <authorList>
            <person name="Bi X."/>
        </authorList>
    </citation>
    <scope>NUCLEOTIDE SEQUENCE</scope>
    <source>
        <strain evidence="2">BGI-DK2014a</strain>
        <tissue evidence="2">Whole body</tissue>
    </source>
</reference>
<feature type="non-terminal residue" evidence="2">
    <location>
        <position position="1"/>
    </location>
</feature>
<accession>A0A836GB52</accession>
<name>A0A836GB52_9HYME</name>
<keyword evidence="1" id="KW-1133">Transmembrane helix</keyword>
<evidence type="ECO:0000256" key="1">
    <source>
        <dbReference type="SAM" id="Phobius"/>
    </source>
</evidence>
<sequence length="105" mass="11754">MLYFIFTIFSLHIAGISSILGAINFILTILNIKETFGPLGIIYAIITIGFLGFMKIPSIKILYLTDEIFNNNLSIKAISHKCSEICDSNHSFIPIAIENLINFKN</sequence>
<dbReference type="InterPro" id="IPR036927">
    <property type="entry name" value="Cyt_c_oxase-like_su1_sf"/>
</dbReference>
<evidence type="ECO:0000313" key="3">
    <source>
        <dbReference type="Proteomes" id="UP000669903"/>
    </source>
</evidence>
<organism evidence="2 3">
    <name type="scientific">Acromyrmex charruanus</name>
    <dbReference type="NCBI Taxonomy" id="2715315"/>
    <lineage>
        <taxon>Eukaryota</taxon>
        <taxon>Metazoa</taxon>
        <taxon>Ecdysozoa</taxon>
        <taxon>Arthropoda</taxon>
        <taxon>Hexapoda</taxon>
        <taxon>Insecta</taxon>
        <taxon>Pterygota</taxon>
        <taxon>Neoptera</taxon>
        <taxon>Endopterygota</taxon>
        <taxon>Hymenoptera</taxon>
        <taxon>Apocrita</taxon>
        <taxon>Aculeata</taxon>
        <taxon>Formicoidea</taxon>
        <taxon>Formicidae</taxon>
        <taxon>Myrmicinae</taxon>
        <taxon>Acromyrmex</taxon>
    </lineage>
</organism>
<dbReference type="AlphaFoldDB" id="A0A836GB52"/>
<evidence type="ECO:0000313" key="2">
    <source>
        <dbReference type="EMBL" id="KAG5335716.1"/>
    </source>
</evidence>
<keyword evidence="1" id="KW-0812">Transmembrane</keyword>
<comment type="caution">
    <text evidence="2">The sequence shown here is derived from an EMBL/GenBank/DDBJ whole genome shotgun (WGS) entry which is preliminary data.</text>
</comment>
<keyword evidence="1" id="KW-0472">Membrane</keyword>
<proteinExistence type="predicted"/>
<keyword evidence="3" id="KW-1185">Reference proteome</keyword>
<feature type="transmembrane region" description="Helical" evidence="1">
    <location>
        <begin position="7"/>
        <end position="30"/>
    </location>
</feature>
<dbReference type="Proteomes" id="UP000669903">
    <property type="component" value="Unassembled WGS sequence"/>
</dbReference>
<feature type="transmembrane region" description="Helical" evidence="1">
    <location>
        <begin position="36"/>
        <end position="54"/>
    </location>
</feature>
<protein>
    <submittedName>
        <fullName evidence="2">COX1 oxidase</fullName>
    </submittedName>
</protein>
<feature type="non-terminal residue" evidence="2">
    <location>
        <position position="105"/>
    </location>
</feature>
<dbReference type="SUPFAM" id="SSF81442">
    <property type="entry name" value="Cytochrome c oxidase subunit I-like"/>
    <property type="match status" value="1"/>
</dbReference>
<dbReference type="EMBL" id="JAANIC010004097">
    <property type="protein sequence ID" value="KAG5335716.1"/>
    <property type="molecule type" value="Genomic_DNA"/>
</dbReference>